<dbReference type="InterPro" id="IPR004875">
    <property type="entry name" value="DDE_SF_endonuclease_dom"/>
</dbReference>
<sequence>MLCTSKSKRTGYWIPFLKVPLPLFRQSVVMGTLFIDYTGNAFRLIRCYSTTIRCYDLSLRELHSFHVFVAVEVSVPFVAVVAVMDVRSVVISTFKSYYLRNTFHKVTAAIHNVSSDGCGKSKLTTFWKVFTILDAIKNIHDSWEGVKISTLTGVWKKLIPTPKNDCEGFKTSVEEVTADVVETATGLELEVKPEDVTELLQSHDKTLVDKEFLLIDEQRERFLEMESTPSDDAVNTVE</sequence>
<comment type="caution">
    <text evidence="3">The sequence shown here is derived from an EMBL/GenBank/DDBJ whole genome shotgun (WGS) entry which is preliminary data.</text>
</comment>
<dbReference type="EMBL" id="NEVH01017474">
    <property type="protein sequence ID" value="PNF24187.1"/>
    <property type="molecule type" value="Genomic_DNA"/>
</dbReference>
<evidence type="ECO:0000259" key="2">
    <source>
        <dbReference type="Pfam" id="PF03184"/>
    </source>
</evidence>
<feature type="transmembrane region" description="Helical" evidence="1">
    <location>
        <begin position="65"/>
        <end position="86"/>
    </location>
</feature>
<dbReference type="Proteomes" id="UP000235965">
    <property type="component" value="Unassembled WGS sequence"/>
</dbReference>
<keyword evidence="1" id="KW-0812">Transmembrane</keyword>
<name>A0A2J7Q6H0_9NEOP</name>
<keyword evidence="4" id="KW-1185">Reference proteome</keyword>
<proteinExistence type="predicted"/>
<dbReference type="Pfam" id="PF03184">
    <property type="entry name" value="DDE_1"/>
    <property type="match status" value="1"/>
</dbReference>
<dbReference type="STRING" id="105785.A0A2J7Q6H0"/>
<evidence type="ECO:0000313" key="3">
    <source>
        <dbReference type="EMBL" id="PNF24187.1"/>
    </source>
</evidence>
<dbReference type="AlphaFoldDB" id="A0A2J7Q6H0"/>
<dbReference type="InParanoid" id="A0A2J7Q6H0"/>
<evidence type="ECO:0000313" key="4">
    <source>
        <dbReference type="Proteomes" id="UP000235965"/>
    </source>
</evidence>
<accession>A0A2J7Q6H0</accession>
<dbReference type="GO" id="GO:0003676">
    <property type="term" value="F:nucleic acid binding"/>
    <property type="evidence" value="ECO:0007669"/>
    <property type="project" value="InterPro"/>
</dbReference>
<reference evidence="3 4" key="1">
    <citation type="submission" date="2017-12" db="EMBL/GenBank/DDBJ databases">
        <title>Hemimetabolous genomes reveal molecular basis of termite eusociality.</title>
        <authorList>
            <person name="Harrison M.C."/>
            <person name="Jongepier E."/>
            <person name="Robertson H.M."/>
            <person name="Arning N."/>
            <person name="Bitard-Feildel T."/>
            <person name="Chao H."/>
            <person name="Childers C.P."/>
            <person name="Dinh H."/>
            <person name="Doddapaneni H."/>
            <person name="Dugan S."/>
            <person name="Gowin J."/>
            <person name="Greiner C."/>
            <person name="Han Y."/>
            <person name="Hu H."/>
            <person name="Hughes D.S.T."/>
            <person name="Huylmans A.-K."/>
            <person name="Kemena C."/>
            <person name="Kremer L.P.M."/>
            <person name="Lee S.L."/>
            <person name="Lopez-Ezquerra A."/>
            <person name="Mallet L."/>
            <person name="Monroy-Kuhn J.M."/>
            <person name="Moser A."/>
            <person name="Murali S.C."/>
            <person name="Muzny D.M."/>
            <person name="Otani S."/>
            <person name="Piulachs M.-D."/>
            <person name="Poelchau M."/>
            <person name="Qu J."/>
            <person name="Schaub F."/>
            <person name="Wada-Katsumata A."/>
            <person name="Worley K.C."/>
            <person name="Xie Q."/>
            <person name="Ylla G."/>
            <person name="Poulsen M."/>
            <person name="Gibbs R.A."/>
            <person name="Schal C."/>
            <person name="Richards S."/>
            <person name="Belles X."/>
            <person name="Korb J."/>
            <person name="Bornberg-Bauer E."/>
        </authorList>
    </citation>
    <scope>NUCLEOTIDE SEQUENCE [LARGE SCALE GENOMIC DNA]</scope>
    <source>
        <tissue evidence="3">Whole body</tissue>
    </source>
</reference>
<keyword evidence="1" id="KW-1133">Transmembrane helix</keyword>
<evidence type="ECO:0000256" key="1">
    <source>
        <dbReference type="SAM" id="Phobius"/>
    </source>
</evidence>
<protein>
    <recommendedName>
        <fullName evidence="2">DDE-1 domain-containing protein</fullName>
    </recommendedName>
</protein>
<gene>
    <name evidence="3" type="ORF">B7P43_G16870</name>
</gene>
<feature type="domain" description="DDE-1" evidence="2">
    <location>
        <begin position="88"/>
        <end position="155"/>
    </location>
</feature>
<keyword evidence="1" id="KW-0472">Membrane</keyword>
<organism evidence="3 4">
    <name type="scientific">Cryptotermes secundus</name>
    <dbReference type="NCBI Taxonomy" id="105785"/>
    <lineage>
        <taxon>Eukaryota</taxon>
        <taxon>Metazoa</taxon>
        <taxon>Ecdysozoa</taxon>
        <taxon>Arthropoda</taxon>
        <taxon>Hexapoda</taxon>
        <taxon>Insecta</taxon>
        <taxon>Pterygota</taxon>
        <taxon>Neoptera</taxon>
        <taxon>Polyneoptera</taxon>
        <taxon>Dictyoptera</taxon>
        <taxon>Blattodea</taxon>
        <taxon>Blattoidea</taxon>
        <taxon>Termitoidae</taxon>
        <taxon>Kalotermitidae</taxon>
        <taxon>Cryptotermitinae</taxon>
        <taxon>Cryptotermes</taxon>
    </lineage>
</organism>